<dbReference type="EMBL" id="CVQV01000003">
    <property type="protein sequence ID" value="CRK74526.1"/>
    <property type="molecule type" value="Genomic_DNA"/>
</dbReference>
<sequence>MTAEGPVPSQRLDKWLWHARFFKTRTLAARVVSEGKVRVDGAPVSKPARQISRGVTLTFSKDDRVRVIYVLGIGDRRGPAPEAQALYDDQSPAPVSVDPAARGANPRFEGGKHGTGRPTKRDRRQMDRFDGLE</sequence>
<evidence type="ECO:0000259" key="3">
    <source>
        <dbReference type="SMART" id="SM00363"/>
    </source>
</evidence>
<dbReference type="STRING" id="282199.GCA_001049735_00559"/>
<evidence type="ECO:0000256" key="2">
    <source>
        <dbReference type="SAM" id="MobiDB-lite"/>
    </source>
</evidence>
<keyword evidence="5" id="KW-1185">Reference proteome</keyword>
<dbReference type="Proteomes" id="UP000048949">
    <property type="component" value="Unassembled WGS sequence"/>
</dbReference>
<keyword evidence="1" id="KW-0694">RNA-binding</keyword>
<dbReference type="GO" id="GO:0003723">
    <property type="term" value="F:RNA binding"/>
    <property type="evidence" value="ECO:0007669"/>
    <property type="project" value="UniProtKB-KW"/>
</dbReference>
<dbReference type="RefSeq" id="WP_048597827.1">
    <property type="nucleotide sequence ID" value="NZ_CBFHGK010000001.1"/>
</dbReference>
<proteinExistence type="predicted"/>
<dbReference type="AlphaFoldDB" id="A0A0U1NIG3"/>
<protein>
    <submittedName>
        <fullName evidence="4">Heat shock protein 15</fullName>
    </submittedName>
</protein>
<dbReference type="OrthoDB" id="9797176at2"/>
<feature type="region of interest" description="Disordered" evidence="2">
    <location>
        <begin position="77"/>
        <end position="133"/>
    </location>
</feature>
<feature type="domain" description="RNA-binding S4" evidence="3">
    <location>
        <begin position="10"/>
        <end position="73"/>
    </location>
</feature>
<dbReference type="Pfam" id="PF01479">
    <property type="entry name" value="S4"/>
    <property type="match status" value="1"/>
</dbReference>
<dbReference type="CDD" id="cd00165">
    <property type="entry name" value="S4"/>
    <property type="match status" value="1"/>
</dbReference>
<dbReference type="SUPFAM" id="SSF55174">
    <property type="entry name" value="Alpha-L RNA-binding motif"/>
    <property type="match status" value="1"/>
</dbReference>
<evidence type="ECO:0000313" key="4">
    <source>
        <dbReference type="EMBL" id="CRK74526.1"/>
    </source>
</evidence>
<organism evidence="4 5">
    <name type="scientific">Nereida ignava</name>
    <dbReference type="NCBI Taxonomy" id="282199"/>
    <lineage>
        <taxon>Bacteria</taxon>
        <taxon>Pseudomonadati</taxon>
        <taxon>Pseudomonadota</taxon>
        <taxon>Alphaproteobacteria</taxon>
        <taxon>Rhodobacterales</taxon>
        <taxon>Roseobacteraceae</taxon>
        <taxon>Nereida</taxon>
    </lineage>
</organism>
<dbReference type="InterPro" id="IPR002942">
    <property type="entry name" value="S4_RNA-bd"/>
</dbReference>
<dbReference type="InterPro" id="IPR036986">
    <property type="entry name" value="S4_RNA-bd_sf"/>
</dbReference>
<dbReference type="SMART" id="SM00363">
    <property type="entry name" value="S4"/>
    <property type="match status" value="1"/>
</dbReference>
<reference evidence="4 5" key="1">
    <citation type="submission" date="2015-04" db="EMBL/GenBank/DDBJ databases">
        <authorList>
            <person name="Syromyatnikov M.Y."/>
            <person name="Popov V.N."/>
        </authorList>
    </citation>
    <scope>NUCLEOTIDE SEQUENCE [LARGE SCALE GENOMIC DNA]</scope>
    <source>
        <strain evidence="4 5">CECT 5292</strain>
    </source>
</reference>
<accession>A0A0U1NIG3</accession>
<feature type="compositionally biased region" description="Basic and acidic residues" evidence="2">
    <location>
        <begin position="124"/>
        <end position="133"/>
    </location>
</feature>
<evidence type="ECO:0000256" key="1">
    <source>
        <dbReference type="PROSITE-ProRule" id="PRU00182"/>
    </source>
</evidence>
<dbReference type="Gene3D" id="3.10.290.10">
    <property type="entry name" value="RNA-binding S4 domain"/>
    <property type="match status" value="1"/>
</dbReference>
<dbReference type="PROSITE" id="PS50889">
    <property type="entry name" value="S4"/>
    <property type="match status" value="1"/>
</dbReference>
<evidence type="ECO:0000313" key="5">
    <source>
        <dbReference type="Proteomes" id="UP000048949"/>
    </source>
</evidence>
<keyword evidence="4" id="KW-0346">Stress response</keyword>
<name>A0A0U1NIG3_9RHOB</name>
<gene>
    <name evidence="4" type="primary">hslR</name>
    <name evidence="4" type="ORF">NIG5292_00559</name>
</gene>
<feature type="compositionally biased region" description="Basic residues" evidence="2">
    <location>
        <begin position="114"/>
        <end position="123"/>
    </location>
</feature>